<evidence type="ECO:0000256" key="2">
    <source>
        <dbReference type="ARBA" id="ARBA00023029"/>
    </source>
</evidence>
<evidence type="ECO:0000256" key="1">
    <source>
        <dbReference type="ARBA" id="ARBA00000185"/>
    </source>
</evidence>
<organism evidence="3 4">
    <name type="scientific">Capnocytophaga canimorsus</name>
    <dbReference type="NCBI Taxonomy" id="28188"/>
    <lineage>
        <taxon>Bacteria</taxon>
        <taxon>Pseudomonadati</taxon>
        <taxon>Bacteroidota</taxon>
        <taxon>Flavobacteriia</taxon>
        <taxon>Flavobacteriales</taxon>
        <taxon>Flavobacteriaceae</taxon>
        <taxon>Capnocytophaga</taxon>
    </lineage>
</organism>
<dbReference type="AlphaFoldDB" id="A0A0B7HPW7"/>
<evidence type="ECO:0000313" key="3">
    <source>
        <dbReference type="EMBL" id="CEN41355.1"/>
    </source>
</evidence>
<comment type="catalytic activity">
    <reaction evidence="1">
        <text>ATP-dependent breakage, passage and rejoining of double-stranded DNA.</text>
        <dbReference type="EC" id="5.6.2.2"/>
    </reaction>
</comment>
<sequence length="68" mass="8014">MEENTTQNTQNTGDSIIKITGMYQNWFLDYASYVILERAVPAIEDGFLKTRTKAYYARFKGIRRWSLQ</sequence>
<dbReference type="EMBL" id="CDOE01000080">
    <property type="protein sequence ID" value="CEN41355.1"/>
    <property type="molecule type" value="Genomic_DNA"/>
</dbReference>
<dbReference type="GO" id="GO:0003918">
    <property type="term" value="F:DNA topoisomerase type II (double strand cut, ATP-hydrolyzing) activity"/>
    <property type="evidence" value="ECO:0007669"/>
    <property type="project" value="UniProtKB-EC"/>
</dbReference>
<dbReference type="InterPro" id="IPR013760">
    <property type="entry name" value="Topo_IIA-like_dom_sf"/>
</dbReference>
<gene>
    <name evidence="3" type="ORF">CCAN12_810013</name>
</gene>
<protein>
    <submittedName>
        <fullName evidence="3">Uncharacterized protein</fullName>
    </submittedName>
</protein>
<proteinExistence type="predicted"/>
<dbReference type="Proteomes" id="UP000044026">
    <property type="component" value="Unassembled WGS sequence"/>
</dbReference>
<reference evidence="3 4" key="1">
    <citation type="submission" date="2015-01" db="EMBL/GenBank/DDBJ databases">
        <authorList>
            <person name="Xiang T."/>
            <person name="Song Y."/>
            <person name="Huang L."/>
            <person name="Wang B."/>
            <person name="Wu P."/>
        </authorList>
    </citation>
    <scope>NUCLEOTIDE SEQUENCE [LARGE SCALE GENOMIC DNA]</scope>
    <source>
        <strain evidence="3 4">Cc12</strain>
    </source>
</reference>
<evidence type="ECO:0000313" key="4">
    <source>
        <dbReference type="Proteomes" id="UP000044026"/>
    </source>
</evidence>
<keyword evidence="2" id="KW-0413">Isomerase</keyword>
<name>A0A0B7HPW7_9FLAO</name>
<accession>A0A0B7HPW7</accession>
<dbReference type="Gene3D" id="3.90.199.10">
    <property type="entry name" value="Topoisomerase II, domain 5"/>
    <property type="match status" value="1"/>
</dbReference>
<dbReference type="SUPFAM" id="SSF56719">
    <property type="entry name" value="Type II DNA topoisomerase"/>
    <property type="match status" value="1"/>
</dbReference>
<dbReference type="GO" id="GO:0005524">
    <property type="term" value="F:ATP binding"/>
    <property type="evidence" value="ECO:0007669"/>
    <property type="project" value="InterPro"/>
</dbReference>
<dbReference type="GO" id="GO:0006265">
    <property type="term" value="P:DNA topological change"/>
    <property type="evidence" value="ECO:0007669"/>
    <property type="project" value="InterPro"/>
</dbReference>
<keyword evidence="2" id="KW-0799">Topoisomerase</keyword>
<dbReference type="GO" id="GO:0003677">
    <property type="term" value="F:DNA binding"/>
    <property type="evidence" value="ECO:0007669"/>
    <property type="project" value="InterPro"/>
</dbReference>
<dbReference type="InterPro" id="IPR013758">
    <property type="entry name" value="Topo_IIA_A/C_ab"/>
</dbReference>